<sequence length="325" mass="36206">MWNGKGSFSFYKMDTLLYSALTLLRAVCVLTLSNTKVSTAEVSRFVLKEKPLHLDVQQYEKLPPWDRFQWYFERNSNQKTIVDYSTNATPKVYGDYKTRAKFDQKNLSLQLKNMQEGDSGFYTAKIIDHEGQHTLVAAYRVSVQEATPKPQVSLKLLYSGGEYCNVSVNCSAKDTWASFTCDQSHCTQGNHSASLTGISIFVTATNGSIHCNSSNRVSTETKSKSLVCVKGEQEKTPMEISPIYYALSIIIIIIIIIIIVGPIVYYKKFRHSGGSQTTQCNTEYASVEFQENGSAMKSMSTYATVNVGPAGTPPDTVYATVNKRS</sequence>
<dbReference type="AlphaFoldDB" id="A0AAD7WUU1"/>
<dbReference type="InterPro" id="IPR013783">
    <property type="entry name" value="Ig-like_fold"/>
</dbReference>
<dbReference type="InterPro" id="IPR036179">
    <property type="entry name" value="Ig-like_dom_sf"/>
</dbReference>
<keyword evidence="5" id="KW-1133">Transmembrane helix</keyword>
<feature type="transmembrane region" description="Helical" evidence="5">
    <location>
        <begin position="243"/>
        <end position="266"/>
    </location>
</feature>
<evidence type="ECO:0000256" key="1">
    <source>
        <dbReference type="ARBA" id="ARBA00004370"/>
    </source>
</evidence>
<dbReference type="InterPro" id="IPR015631">
    <property type="entry name" value="CD2/SLAM_rcpt"/>
</dbReference>
<dbReference type="SUPFAM" id="SSF48726">
    <property type="entry name" value="Immunoglobulin"/>
    <property type="match status" value="1"/>
</dbReference>
<gene>
    <name evidence="7" type="ORF">AAFF_G00218590</name>
</gene>
<keyword evidence="2" id="KW-0732">Signal</keyword>
<evidence type="ECO:0000259" key="6">
    <source>
        <dbReference type="Pfam" id="PF07686"/>
    </source>
</evidence>
<dbReference type="Proteomes" id="UP001221898">
    <property type="component" value="Unassembled WGS sequence"/>
</dbReference>
<accession>A0AAD7WUU1</accession>
<keyword evidence="5" id="KW-0812">Transmembrane</keyword>
<protein>
    <recommendedName>
        <fullName evidence="6">Immunoglobulin V-set domain-containing protein</fullName>
    </recommendedName>
</protein>
<keyword evidence="4" id="KW-0325">Glycoprotein</keyword>
<dbReference type="EMBL" id="JAINUG010000029">
    <property type="protein sequence ID" value="KAJ8409800.1"/>
    <property type="molecule type" value="Genomic_DNA"/>
</dbReference>
<evidence type="ECO:0000256" key="4">
    <source>
        <dbReference type="ARBA" id="ARBA00023180"/>
    </source>
</evidence>
<organism evidence="7 8">
    <name type="scientific">Aldrovandia affinis</name>
    <dbReference type="NCBI Taxonomy" id="143900"/>
    <lineage>
        <taxon>Eukaryota</taxon>
        <taxon>Metazoa</taxon>
        <taxon>Chordata</taxon>
        <taxon>Craniata</taxon>
        <taxon>Vertebrata</taxon>
        <taxon>Euteleostomi</taxon>
        <taxon>Actinopterygii</taxon>
        <taxon>Neopterygii</taxon>
        <taxon>Teleostei</taxon>
        <taxon>Notacanthiformes</taxon>
        <taxon>Halosauridae</taxon>
        <taxon>Aldrovandia</taxon>
    </lineage>
</organism>
<name>A0AAD7WUU1_9TELE</name>
<proteinExistence type="predicted"/>
<evidence type="ECO:0000313" key="8">
    <source>
        <dbReference type="Proteomes" id="UP001221898"/>
    </source>
</evidence>
<dbReference type="PANTHER" id="PTHR12080">
    <property type="entry name" value="SIGNALING LYMPHOCYTIC ACTIVATION MOLECULE"/>
    <property type="match status" value="1"/>
</dbReference>
<dbReference type="InterPro" id="IPR013106">
    <property type="entry name" value="Ig_V-set"/>
</dbReference>
<evidence type="ECO:0000313" key="7">
    <source>
        <dbReference type="EMBL" id="KAJ8409800.1"/>
    </source>
</evidence>
<comment type="subcellular location">
    <subcellularLocation>
        <location evidence="1">Membrane</location>
    </subcellularLocation>
</comment>
<dbReference type="PANTHER" id="PTHR12080:SF80">
    <property type="entry name" value="IMMUNOGLOBULIN V-SET DOMAIN-CONTAINING PROTEIN"/>
    <property type="match status" value="1"/>
</dbReference>
<feature type="domain" description="Immunoglobulin V-set" evidence="6">
    <location>
        <begin position="66"/>
        <end position="143"/>
    </location>
</feature>
<keyword evidence="3 5" id="KW-0472">Membrane</keyword>
<dbReference type="Pfam" id="PF07686">
    <property type="entry name" value="V-set"/>
    <property type="match status" value="1"/>
</dbReference>
<comment type="caution">
    <text evidence="7">The sequence shown here is derived from an EMBL/GenBank/DDBJ whole genome shotgun (WGS) entry which is preliminary data.</text>
</comment>
<evidence type="ECO:0000256" key="2">
    <source>
        <dbReference type="ARBA" id="ARBA00022729"/>
    </source>
</evidence>
<reference evidence="7" key="1">
    <citation type="journal article" date="2023" name="Science">
        <title>Genome structures resolve the early diversification of teleost fishes.</title>
        <authorList>
            <person name="Parey E."/>
            <person name="Louis A."/>
            <person name="Montfort J."/>
            <person name="Bouchez O."/>
            <person name="Roques C."/>
            <person name="Iampietro C."/>
            <person name="Lluch J."/>
            <person name="Castinel A."/>
            <person name="Donnadieu C."/>
            <person name="Desvignes T."/>
            <person name="Floi Bucao C."/>
            <person name="Jouanno E."/>
            <person name="Wen M."/>
            <person name="Mejri S."/>
            <person name="Dirks R."/>
            <person name="Jansen H."/>
            <person name="Henkel C."/>
            <person name="Chen W.J."/>
            <person name="Zahm M."/>
            <person name="Cabau C."/>
            <person name="Klopp C."/>
            <person name="Thompson A.W."/>
            <person name="Robinson-Rechavi M."/>
            <person name="Braasch I."/>
            <person name="Lecointre G."/>
            <person name="Bobe J."/>
            <person name="Postlethwait J.H."/>
            <person name="Berthelot C."/>
            <person name="Roest Crollius H."/>
            <person name="Guiguen Y."/>
        </authorList>
    </citation>
    <scope>NUCLEOTIDE SEQUENCE</scope>
    <source>
        <strain evidence="7">NC1722</strain>
    </source>
</reference>
<dbReference type="Gene3D" id="2.60.40.10">
    <property type="entry name" value="Immunoglobulins"/>
    <property type="match status" value="1"/>
</dbReference>
<dbReference type="GO" id="GO:0016020">
    <property type="term" value="C:membrane"/>
    <property type="evidence" value="ECO:0007669"/>
    <property type="project" value="UniProtKB-SubCell"/>
</dbReference>
<evidence type="ECO:0000256" key="5">
    <source>
        <dbReference type="SAM" id="Phobius"/>
    </source>
</evidence>
<evidence type="ECO:0000256" key="3">
    <source>
        <dbReference type="ARBA" id="ARBA00023136"/>
    </source>
</evidence>
<keyword evidence="8" id="KW-1185">Reference proteome</keyword>